<dbReference type="InterPro" id="IPR005467">
    <property type="entry name" value="His_kinase_dom"/>
</dbReference>
<gene>
    <name evidence="8" type="ORF">EXD82_09440</name>
</gene>
<evidence type="ECO:0000256" key="1">
    <source>
        <dbReference type="ARBA" id="ARBA00000085"/>
    </source>
</evidence>
<organism evidence="8 9">
    <name type="scientific">Peptacetobacter hominis</name>
    <dbReference type="NCBI Taxonomy" id="2743610"/>
    <lineage>
        <taxon>Bacteria</taxon>
        <taxon>Bacillati</taxon>
        <taxon>Bacillota</taxon>
        <taxon>Clostridia</taxon>
        <taxon>Peptostreptococcales</taxon>
        <taxon>Peptostreptococcaceae</taxon>
        <taxon>Peptacetobacter</taxon>
    </lineage>
</organism>
<dbReference type="SUPFAM" id="SSF55874">
    <property type="entry name" value="ATPase domain of HSP90 chaperone/DNA topoisomerase II/histidine kinase"/>
    <property type="match status" value="1"/>
</dbReference>
<keyword evidence="4 8" id="KW-0418">Kinase</keyword>
<evidence type="ECO:0000259" key="7">
    <source>
        <dbReference type="PROSITE" id="PS50109"/>
    </source>
</evidence>
<evidence type="ECO:0000256" key="5">
    <source>
        <dbReference type="ARBA" id="ARBA00023012"/>
    </source>
</evidence>
<dbReference type="PANTHER" id="PTHR43547:SF10">
    <property type="entry name" value="SENSOR HISTIDINE KINASE DCUS"/>
    <property type="match status" value="1"/>
</dbReference>
<keyword evidence="3" id="KW-0597">Phosphoprotein</keyword>
<feature type="domain" description="Histidine kinase" evidence="7">
    <location>
        <begin position="316"/>
        <end position="424"/>
    </location>
</feature>
<dbReference type="Pfam" id="PF02518">
    <property type="entry name" value="HATPase_c"/>
    <property type="match status" value="1"/>
</dbReference>
<evidence type="ECO:0000256" key="3">
    <source>
        <dbReference type="ARBA" id="ARBA00022553"/>
    </source>
</evidence>
<keyword evidence="6" id="KW-0472">Membrane</keyword>
<feature type="transmembrane region" description="Helical" evidence="6">
    <location>
        <begin position="37"/>
        <end position="54"/>
    </location>
</feature>
<evidence type="ECO:0000256" key="6">
    <source>
        <dbReference type="SAM" id="Phobius"/>
    </source>
</evidence>
<dbReference type="PROSITE" id="PS50109">
    <property type="entry name" value="HIS_KIN"/>
    <property type="match status" value="1"/>
</dbReference>
<keyword evidence="6" id="KW-0812">Transmembrane</keyword>
<dbReference type="EMBL" id="SGJB01000020">
    <property type="protein sequence ID" value="TQQ83907.1"/>
    <property type="molecule type" value="Genomic_DNA"/>
</dbReference>
<keyword evidence="6" id="KW-1133">Transmembrane helix</keyword>
<dbReference type="AlphaFoldDB" id="A0A544QT89"/>
<reference evidence="8 9" key="1">
    <citation type="submission" date="2019-02" db="EMBL/GenBank/DDBJ databases">
        <title>Peptostreptococcaceae bacterium ZHW00191 nov., a new bacterium isolated from the human gut.</title>
        <authorList>
            <person name="Zhou H.-W."/>
            <person name="Chen X.-J."/>
        </authorList>
    </citation>
    <scope>NUCLEOTIDE SEQUENCE [LARGE SCALE GENOMIC DNA]</scope>
    <source>
        <strain evidence="8 9">ZHW00191</strain>
    </source>
</reference>
<feature type="transmembrane region" description="Helical" evidence="6">
    <location>
        <begin position="123"/>
        <end position="140"/>
    </location>
</feature>
<dbReference type="InterPro" id="IPR003594">
    <property type="entry name" value="HATPase_dom"/>
</dbReference>
<dbReference type="PRINTS" id="PR00344">
    <property type="entry name" value="BCTRLSENSOR"/>
</dbReference>
<keyword evidence="4 8" id="KW-0808">Transferase</keyword>
<dbReference type="EC" id="2.7.13.3" evidence="2"/>
<dbReference type="OrthoDB" id="1791938at2"/>
<feature type="transmembrane region" description="Helical" evidence="6">
    <location>
        <begin position="12"/>
        <end position="31"/>
    </location>
</feature>
<dbReference type="Gene3D" id="3.30.565.10">
    <property type="entry name" value="Histidine kinase-like ATPase, C-terminal domain"/>
    <property type="match status" value="1"/>
</dbReference>
<dbReference type="PANTHER" id="PTHR43547">
    <property type="entry name" value="TWO-COMPONENT HISTIDINE KINASE"/>
    <property type="match status" value="1"/>
</dbReference>
<protein>
    <recommendedName>
        <fullName evidence="2">histidine kinase</fullName>
        <ecNumber evidence="2">2.7.13.3</ecNumber>
    </recommendedName>
</protein>
<name>A0A544QT89_9FIRM</name>
<evidence type="ECO:0000313" key="9">
    <source>
        <dbReference type="Proteomes" id="UP000317863"/>
    </source>
</evidence>
<accession>A0A544QT89</accession>
<keyword evidence="5" id="KW-0902">Two-component regulatory system</keyword>
<evidence type="ECO:0000256" key="4">
    <source>
        <dbReference type="ARBA" id="ARBA00022777"/>
    </source>
</evidence>
<keyword evidence="9" id="KW-1185">Reference proteome</keyword>
<sequence>MRKNINSDIFTRLKTIIIFSLIVIFLAQFSMNLFMSSFKISIGIIILPVFIFLLNDFPLLPVSFCSGIGVFISRFLSDWLKYGVKENIISNYMPEMFFYIMYGLLLNIYITKRKSIFKNDYDILYFVMMDYAANLTEILLRFDIASLSATTQISLIIVAVFRSFVIWAIITVLKKYHLSFMKEEHSNRYKRLMILISKLNDEIIWMKKNTFLIEETMNSSYKLFNDLRKNNADELLSKDALKVANDIHEIKKEYQIILRGISEAMQLNLDNDGMYLEDIIKVTESAIKYDASLVNKEIIFKSEHPSGIYTDKHYFIMSIFRNIFTNSLEASNTKDVCIYLKVYNENNSYIFSIMDDGPGISEENIHEIFEPGFSTKINYDTGEINRGLGLNLVKDIVEKQFNGSICVESVSGSTTFFIKIPEEELRVK</sequence>
<comment type="caution">
    <text evidence="8">The sequence shown here is derived from an EMBL/GenBank/DDBJ whole genome shotgun (WGS) entry which is preliminary data.</text>
</comment>
<feature type="transmembrane region" description="Helical" evidence="6">
    <location>
        <begin position="152"/>
        <end position="173"/>
    </location>
</feature>
<proteinExistence type="predicted"/>
<evidence type="ECO:0000256" key="2">
    <source>
        <dbReference type="ARBA" id="ARBA00012438"/>
    </source>
</evidence>
<dbReference type="SMART" id="SM00387">
    <property type="entry name" value="HATPase_c"/>
    <property type="match status" value="1"/>
</dbReference>
<dbReference type="Proteomes" id="UP000317863">
    <property type="component" value="Unassembled WGS sequence"/>
</dbReference>
<feature type="transmembrane region" description="Helical" evidence="6">
    <location>
        <begin position="96"/>
        <end position="111"/>
    </location>
</feature>
<comment type="catalytic activity">
    <reaction evidence="1">
        <text>ATP + protein L-histidine = ADP + protein N-phospho-L-histidine.</text>
        <dbReference type="EC" id="2.7.13.3"/>
    </reaction>
</comment>
<dbReference type="InterPro" id="IPR004358">
    <property type="entry name" value="Sig_transdc_His_kin-like_C"/>
</dbReference>
<dbReference type="GO" id="GO:0000155">
    <property type="term" value="F:phosphorelay sensor kinase activity"/>
    <property type="evidence" value="ECO:0007669"/>
    <property type="project" value="TreeGrafter"/>
</dbReference>
<evidence type="ECO:0000313" key="8">
    <source>
        <dbReference type="EMBL" id="TQQ83907.1"/>
    </source>
</evidence>
<dbReference type="InterPro" id="IPR036890">
    <property type="entry name" value="HATPase_C_sf"/>
</dbReference>